<evidence type="ECO:0000313" key="2">
    <source>
        <dbReference type="EMBL" id="KAF0752272.1"/>
    </source>
</evidence>
<proteinExistence type="predicted"/>
<organism evidence="2 3">
    <name type="scientific">Aphanomyces astaci</name>
    <name type="common">Crayfish plague agent</name>
    <dbReference type="NCBI Taxonomy" id="112090"/>
    <lineage>
        <taxon>Eukaryota</taxon>
        <taxon>Sar</taxon>
        <taxon>Stramenopiles</taxon>
        <taxon>Oomycota</taxon>
        <taxon>Saprolegniomycetes</taxon>
        <taxon>Saprolegniales</taxon>
        <taxon>Verrucalvaceae</taxon>
        <taxon>Aphanomyces</taxon>
    </lineage>
</organism>
<comment type="caution">
    <text evidence="2">The sequence shown here is derived from an EMBL/GenBank/DDBJ whole genome shotgun (WGS) entry which is preliminary data.</text>
</comment>
<feature type="region of interest" description="Disordered" evidence="1">
    <location>
        <begin position="309"/>
        <end position="337"/>
    </location>
</feature>
<evidence type="ECO:0000313" key="3">
    <source>
        <dbReference type="Proteomes" id="UP000469452"/>
    </source>
</evidence>
<dbReference type="VEuPathDB" id="FungiDB:H257_16515"/>
<dbReference type="EMBL" id="VJMI01011630">
    <property type="protein sequence ID" value="KAF0752272.1"/>
    <property type="molecule type" value="Genomic_DNA"/>
</dbReference>
<gene>
    <name evidence="2" type="ORF">AaE_006102</name>
</gene>
<name>A0A6A5AGA0_APHAT</name>
<reference evidence="2 3" key="1">
    <citation type="submission" date="2019-06" db="EMBL/GenBank/DDBJ databases">
        <title>Genomics analysis of Aphanomyces spp. identifies a new class of oomycete effector associated with host adaptation.</title>
        <authorList>
            <person name="Gaulin E."/>
        </authorList>
    </citation>
    <scope>NUCLEOTIDE SEQUENCE [LARGE SCALE GENOMIC DNA]</scope>
    <source>
        <strain evidence="2 3">E</strain>
    </source>
</reference>
<sequence>MTVGGTICVQQSHAATEGGRHARDMHDLIAAFEASTMPVESFPQANDITRAYATCGRMAEALYLQAQLVERTSIKTPEYVHRLLVTVAMLGQTLQWTQAERCRHDNACKLQSILNQLPLPLNRHDGLFLMVPATHQAYIESRQGRRKRAELLWRQCFGPAWCDLVNLPQAWNDTGCKWFTTGHWEFAVWMFAEGMPSPCSALHAVPMPVPAPDGPTTSLYIRSILYSTRPNFAQVDDLLTMAMKSVHAKYDPDIRSLCIEMQRHDIAVDFAAQDAASCTIGRSYRTCMTWRHHRAVFWMESAVRGFQTYKRPHRHHAKKSRTKKALTSGKGALDQSTLPLPSSVPEISIEMAPTAPPHEDLLALYGASSDEGDYESRLRFILHRAKVIADKSTTALTFDHVSPPWLKQLHTVRDMVRSDVYMTQWKAGVLRNLAVVVALMEAANGPTECSRYGHTLLKDIELCRMGNIQPRMDQLMHLATSEESKRNLPYFHLLQRKVDHAK</sequence>
<dbReference type="AlphaFoldDB" id="A0A6A5AGA0"/>
<protein>
    <submittedName>
        <fullName evidence="2">Uncharacterized protein</fullName>
    </submittedName>
</protein>
<feature type="compositionally biased region" description="Basic residues" evidence="1">
    <location>
        <begin position="310"/>
        <end position="324"/>
    </location>
</feature>
<dbReference type="Proteomes" id="UP000469452">
    <property type="component" value="Unassembled WGS sequence"/>
</dbReference>
<evidence type="ECO:0000256" key="1">
    <source>
        <dbReference type="SAM" id="MobiDB-lite"/>
    </source>
</evidence>
<accession>A0A6A5AGA0</accession>